<comment type="caution">
    <text evidence="3">The sequence shown here is derived from an EMBL/GenBank/DDBJ whole genome shotgun (WGS) entry which is preliminary data.</text>
</comment>
<dbReference type="OrthoDB" id="9801244at2"/>
<proteinExistence type="predicted"/>
<reference evidence="3 4" key="1">
    <citation type="submission" date="2015-10" db="EMBL/GenBank/DDBJ databases">
        <authorList>
            <person name="Gilbert D.G."/>
        </authorList>
    </citation>
    <scope>NUCLEOTIDE SEQUENCE [LARGE SCALE GENOMIC DNA]</scope>
    <source>
        <strain evidence="3 4">NRRL B-16712</strain>
    </source>
</reference>
<evidence type="ECO:0000256" key="2">
    <source>
        <dbReference type="SAM" id="Phobius"/>
    </source>
</evidence>
<dbReference type="EMBL" id="LLZH01000340">
    <property type="protein sequence ID" value="KUL22600.1"/>
    <property type="molecule type" value="Genomic_DNA"/>
</dbReference>
<protein>
    <submittedName>
        <fullName evidence="3">Uncharacterized protein</fullName>
    </submittedName>
</protein>
<accession>A0A117MKN0</accession>
<organism evidence="3 4">
    <name type="scientific">Actinoplanes awajinensis subsp. mycoplanecinus</name>
    <dbReference type="NCBI Taxonomy" id="135947"/>
    <lineage>
        <taxon>Bacteria</taxon>
        <taxon>Bacillati</taxon>
        <taxon>Actinomycetota</taxon>
        <taxon>Actinomycetes</taxon>
        <taxon>Micromonosporales</taxon>
        <taxon>Micromonosporaceae</taxon>
        <taxon>Actinoplanes</taxon>
    </lineage>
</organism>
<gene>
    <name evidence="3" type="ORF">ADL15_48030</name>
</gene>
<dbReference type="AlphaFoldDB" id="A0A117MKN0"/>
<evidence type="ECO:0000313" key="4">
    <source>
        <dbReference type="Proteomes" id="UP000053244"/>
    </source>
</evidence>
<dbReference type="Proteomes" id="UP000053244">
    <property type="component" value="Unassembled WGS sequence"/>
</dbReference>
<sequence length="347" mass="35587">MLFAPLLAAAVAAGPVCKIDDKRTDELSGLVTTADGYVVVNDGADKASHRKIFYLGKDCSVERTVSFPSRPRDTEDMQLGRDGTLWVGDIGDNGESRDTIALWKLAPGASEPSLHRLSYPDGPHNAEALLITADGTPIVVTKTAGVAGAYVPDGALRAKGTTPLKRAGDVSVPITTTSNPYSFPGRLVITGAASSADGTRVVLRTYADAFEYDVPGGDVLKAITTGTPRQIPLPDEPQGEAVAYTVDGTALLTVSEGSKPELMRYPLPAAGAASPPSADPSSGAPVPAEQSAGTPAPAGASVPAAAPVAESAEEDKPALAPILLVLLAGTGLILGAAAFVWRRRSRG</sequence>
<dbReference type="InterPro" id="IPR011041">
    <property type="entry name" value="Quinoprot_gluc/sorb_DH_b-prop"/>
</dbReference>
<keyword evidence="2" id="KW-0812">Transmembrane</keyword>
<feature type="transmembrane region" description="Helical" evidence="2">
    <location>
        <begin position="318"/>
        <end position="341"/>
    </location>
</feature>
<dbReference type="SUPFAM" id="SSF50952">
    <property type="entry name" value="Soluble quinoprotein glucose dehydrogenase"/>
    <property type="match status" value="1"/>
</dbReference>
<keyword evidence="2" id="KW-1133">Transmembrane helix</keyword>
<evidence type="ECO:0000313" key="3">
    <source>
        <dbReference type="EMBL" id="KUL22600.1"/>
    </source>
</evidence>
<evidence type="ECO:0000256" key="1">
    <source>
        <dbReference type="SAM" id="MobiDB-lite"/>
    </source>
</evidence>
<keyword evidence="2" id="KW-0472">Membrane</keyword>
<dbReference type="RefSeq" id="WP_067707247.1">
    <property type="nucleotide sequence ID" value="NZ_LLZH01000340.1"/>
</dbReference>
<feature type="region of interest" description="Disordered" evidence="1">
    <location>
        <begin position="266"/>
        <end position="309"/>
    </location>
</feature>
<keyword evidence="4" id="KW-1185">Reference proteome</keyword>
<name>A0A117MKN0_9ACTN</name>